<protein>
    <submittedName>
        <fullName evidence="2">Rhodanese-like domain-containing protein</fullName>
    </submittedName>
</protein>
<reference evidence="2" key="1">
    <citation type="submission" date="2018-04" db="EMBL/GenBank/DDBJ databases">
        <title>Draft Genome Sequences of Chryseobacterium lactis NCTC11390T isolated from milk, Chryseobacterium oncorhynchi 701B-08T from rainbow trout, and Chryseobacterium viscerum 687B-08T from diseased fish.</title>
        <authorList>
            <person name="Jeong J.-J."/>
            <person name="Lee Y.J."/>
            <person name="Pathiraja D."/>
            <person name="Park B."/>
            <person name="Choi I.-G."/>
            <person name="Kim K.D."/>
        </authorList>
    </citation>
    <scope>NUCLEOTIDE SEQUENCE [LARGE SCALE GENOMIC DNA]</scope>
    <source>
        <strain evidence="2">701B-08</strain>
    </source>
</reference>
<dbReference type="InterPro" id="IPR036873">
    <property type="entry name" value="Rhodanese-like_dom_sf"/>
</dbReference>
<dbReference type="InterPro" id="IPR001763">
    <property type="entry name" value="Rhodanese-like_dom"/>
</dbReference>
<dbReference type="SUPFAM" id="SSF52821">
    <property type="entry name" value="Rhodanese/Cell cycle control phosphatase"/>
    <property type="match status" value="1"/>
</dbReference>
<evidence type="ECO:0000313" key="3">
    <source>
        <dbReference type="Proteomes" id="UP000236182"/>
    </source>
</evidence>
<dbReference type="EMBL" id="PPEI02000006">
    <property type="protein sequence ID" value="PWN61306.1"/>
    <property type="molecule type" value="Genomic_DNA"/>
</dbReference>
<comment type="caution">
    <text evidence="2">The sequence shown here is derived from an EMBL/GenBank/DDBJ whole genome shotgun (WGS) entry which is preliminary data.</text>
</comment>
<dbReference type="CDD" id="cd00158">
    <property type="entry name" value="RHOD"/>
    <property type="match status" value="1"/>
</dbReference>
<dbReference type="PANTHER" id="PTHR43031:SF1">
    <property type="entry name" value="PYRIDINE NUCLEOTIDE-DISULPHIDE OXIDOREDUCTASE"/>
    <property type="match status" value="1"/>
</dbReference>
<accession>A0A316WLL1</accession>
<dbReference type="InterPro" id="IPR050229">
    <property type="entry name" value="GlpE_sulfurtransferase"/>
</dbReference>
<dbReference type="Proteomes" id="UP000236182">
    <property type="component" value="Unassembled WGS sequence"/>
</dbReference>
<feature type="domain" description="Rhodanese" evidence="1">
    <location>
        <begin position="60"/>
        <end position="145"/>
    </location>
</feature>
<evidence type="ECO:0000259" key="1">
    <source>
        <dbReference type="PROSITE" id="PS50206"/>
    </source>
</evidence>
<keyword evidence="3" id="KW-1185">Reference proteome</keyword>
<proteinExistence type="predicted"/>
<dbReference type="PANTHER" id="PTHR43031">
    <property type="entry name" value="FAD-DEPENDENT OXIDOREDUCTASE"/>
    <property type="match status" value="1"/>
</dbReference>
<dbReference type="PROSITE" id="PS50206">
    <property type="entry name" value="RHODANESE_3"/>
    <property type="match status" value="1"/>
</dbReference>
<organism evidence="2 3">
    <name type="scientific">Chryseobacterium oncorhynchi</name>
    <dbReference type="NCBI Taxonomy" id="741074"/>
    <lineage>
        <taxon>Bacteria</taxon>
        <taxon>Pseudomonadati</taxon>
        <taxon>Bacteroidota</taxon>
        <taxon>Flavobacteriia</taxon>
        <taxon>Flavobacteriales</taxon>
        <taxon>Weeksellaceae</taxon>
        <taxon>Chryseobacterium group</taxon>
        <taxon>Chryseobacterium</taxon>
    </lineage>
</organism>
<sequence length="146" mass="16246">MGSKKQKNFQLRILYANPKRLRLMKIKFFGFILASAFMLSACKTTHTTEIPKANIKEVVTSSDVTLVDVRIPEQYAAGTAKNAINIPLAEIQNNIETLKGKKVVVFCNKGVQADQAMEILKKNGVEAYDGTSWKNVKGIQDQADKK</sequence>
<gene>
    <name evidence="2" type="ORF">C1638_018010</name>
</gene>
<name>A0A316WLL1_9FLAO</name>
<dbReference type="AlphaFoldDB" id="A0A316WLL1"/>
<evidence type="ECO:0000313" key="2">
    <source>
        <dbReference type="EMBL" id="PWN61306.1"/>
    </source>
</evidence>
<dbReference type="OrthoDB" id="1450994at2"/>
<dbReference type="Gene3D" id="3.40.250.10">
    <property type="entry name" value="Rhodanese-like domain"/>
    <property type="match status" value="1"/>
</dbReference>
<dbReference type="Pfam" id="PF00581">
    <property type="entry name" value="Rhodanese"/>
    <property type="match status" value="1"/>
</dbReference>
<dbReference type="SMART" id="SM00450">
    <property type="entry name" value="RHOD"/>
    <property type="match status" value="1"/>
</dbReference>